<keyword evidence="3 11" id="KW-0032">Aminotransferase</keyword>
<dbReference type="RefSeq" id="WP_174582721.1">
    <property type="nucleotide sequence ID" value="NZ_CAJNOB010000002.1"/>
</dbReference>
<dbReference type="GO" id="GO:0004760">
    <property type="term" value="F:L-serine-pyruvate transaminase activity"/>
    <property type="evidence" value="ECO:0007669"/>
    <property type="project" value="TreeGrafter"/>
</dbReference>
<dbReference type="EC" id="2.6.1.44" evidence="11"/>
<dbReference type="Proteomes" id="UP000663859">
    <property type="component" value="Unassembled WGS sequence"/>
</dbReference>
<evidence type="ECO:0000256" key="9">
    <source>
        <dbReference type="RuleBase" id="RU004504"/>
    </source>
</evidence>
<feature type="binding site" evidence="6">
    <location>
        <position position="347"/>
    </location>
    <ligand>
        <name>substrate</name>
    </ligand>
</feature>
<dbReference type="InterPro" id="IPR024169">
    <property type="entry name" value="SP_NH2Trfase/AEP_transaminase"/>
</dbReference>
<dbReference type="PROSITE" id="PS00595">
    <property type="entry name" value="AA_TRANSFER_CLASS_5"/>
    <property type="match status" value="1"/>
</dbReference>
<dbReference type="GO" id="GO:0019265">
    <property type="term" value="P:glycine biosynthetic process, by transamination of glyoxylate"/>
    <property type="evidence" value="ECO:0007669"/>
    <property type="project" value="TreeGrafter"/>
</dbReference>
<dbReference type="PIRSF" id="PIRSF000524">
    <property type="entry name" value="SPT"/>
    <property type="match status" value="1"/>
</dbReference>
<dbReference type="Gene3D" id="3.40.640.10">
    <property type="entry name" value="Type I PLP-dependent aspartate aminotransferase-like (Major domain)"/>
    <property type="match status" value="1"/>
</dbReference>
<dbReference type="PANTHER" id="PTHR21152:SF40">
    <property type="entry name" value="ALANINE--GLYOXYLATE AMINOTRANSFERASE"/>
    <property type="match status" value="1"/>
</dbReference>
<dbReference type="AlphaFoldDB" id="A0A8J2BMU2"/>
<keyword evidence="12" id="KW-1185">Reference proteome</keyword>
<feature type="modified residue" description="N6-(pyridoxal phosphate)lysine" evidence="7">
    <location>
        <position position="200"/>
    </location>
</feature>
<evidence type="ECO:0000256" key="6">
    <source>
        <dbReference type="PIRSR" id="PIRSR000524-1"/>
    </source>
</evidence>
<dbReference type="FunFam" id="3.40.640.10:FF:000027">
    <property type="entry name" value="Serine--pyruvate aminotransferase, mitochondrial"/>
    <property type="match status" value="1"/>
</dbReference>
<evidence type="ECO:0000256" key="4">
    <source>
        <dbReference type="ARBA" id="ARBA00022679"/>
    </source>
</evidence>
<dbReference type="InterPro" id="IPR015421">
    <property type="entry name" value="PyrdxlP-dep_Trfase_major"/>
</dbReference>
<evidence type="ECO:0000256" key="8">
    <source>
        <dbReference type="RuleBase" id="RU004075"/>
    </source>
</evidence>
<organism evidence="11 12">
    <name type="scientific">Candidatus Methylacidithermus pantelleriae</name>
    <dbReference type="NCBI Taxonomy" id="2744239"/>
    <lineage>
        <taxon>Bacteria</taxon>
        <taxon>Pseudomonadati</taxon>
        <taxon>Verrucomicrobiota</taxon>
        <taxon>Methylacidiphilae</taxon>
        <taxon>Methylacidiphilales</taxon>
        <taxon>Methylacidiphilaceae</taxon>
        <taxon>Candidatus Methylacidithermus</taxon>
    </lineage>
</organism>
<dbReference type="Gene3D" id="3.90.1150.10">
    <property type="entry name" value="Aspartate Aminotransferase, domain 1"/>
    <property type="match status" value="1"/>
</dbReference>
<reference evidence="11" key="1">
    <citation type="submission" date="2021-02" db="EMBL/GenBank/DDBJ databases">
        <authorList>
            <person name="Cremers G."/>
            <person name="Picone N."/>
        </authorList>
    </citation>
    <scope>NUCLEOTIDE SEQUENCE</scope>
    <source>
        <strain evidence="11">PQ17</strain>
    </source>
</reference>
<dbReference type="CDD" id="cd06451">
    <property type="entry name" value="AGAT_like"/>
    <property type="match status" value="1"/>
</dbReference>
<evidence type="ECO:0000256" key="5">
    <source>
        <dbReference type="ARBA" id="ARBA00022898"/>
    </source>
</evidence>
<dbReference type="InterPro" id="IPR015422">
    <property type="entry name" value="PyrdxlP-dep_Trfase_small"/>
</dbReference>
<comment type="similarity">
    <text evidence="2 8">Belongs to the class-V pyridoxal-phosphate-dependent aminotransferase family.</text>
</comment>
<evidence type="ECO:0000259" key="10">
    <source>
        <dbReference type="Pfam" id="PF00266"/>
    </source>
</evidence>
<feature type="domain" description="Aminotransferase class V" evidence="10">
    <location>
        <begin position="37"/>
        <end position="337"/>
    </location>
</feature>
<dbReference type="GO" id="GO:0008453">
    <property type="term" value="F:alanine-glyoxylate transaminase activity"/>
    <property type="evidence" value="ECO:0007669"/>
    <property type="project" value="UniProtKB-EC"/>
</dbReference>
<evidence type="ECO:0000256" key="3">
    <source>
        <dbReference type="ARBA" id="ARBA00022576"/>
    </source>
</evidence>
<keyword evidence="5 7" id="KW-0663">Pyridoxal phosphate</keyword>
<dbReference type="Pfam" id="PF00266">
    <property type="entry name" value="Aminotran_5"/>
    <property type="match status" value="1"/>
</dbReference>
<name>A0A8J2BMU2_9BACT</name>
<protein>
    <submittedName>
        <fullName evidence="11">Alanine--glyoxylate aminotransferase</fullName>
        <ecNumber evidence="11">2.6.1.44</ecNumber>
    </submittedName>
</protein>
<evidence type="ECO:0000256" key="1">
    <source>
        <dbReference type="ARBA" id="ARBA00001933"/>
    </source>
</evidence>
<dbReference type="InterPro" id="IPR015424">
    <property type="entry name" value="PyrdxlP-dep_Trfase"/>
</dbReference>
<accession>A0A8J2BMU2</accession>
<evidence type="ECO:0000313" key="12">
    <source>
        <dbReference type="Proteomes" id="UP000663859"/>
    </source>
</evidence>
<dbReference type="SUPFAM" id="SSF53383">
    <property type="entry name" value="PLP-dependent transferases"/>
    <property type="match status" value="1"/>
</dbReference>
<evidence type="ECO:0000313" key="11">
    <source>
        <dbReference type="EMBL" id="CAF0691531.1"/>
    </source>
</evidence>
<keyword evidence="4 11" id="KW-0808">Transferase</keyword>
<proteinExistence type="inferred from homology"/>
<evidence type="ECO:0000256" key="7">
    <source>
        <dbReference type="PIRSR" id="PIRSR000524-50"/>
    </source>
</evidence>
<dbReference type="InterPro" id="IPR000192">
    <property type="entry name" value="Aminotrans_V_dom"/>
</dbReference>
<dbReference type="InterPro" id="IPR020578">
    <property type="entry name" value="Aminotrans_V_PyrdxlP_BS"/>
</dbReference>
<evidence type="ECO:0000256" key="2">
    <source>
        <dbReference type="ARBA" id="ARBA00009236"/>
    </source>
</evidence>
<gene>
    <name evidence="11" type="primary">AGXT2</name>
    <name evidence="11" type="ORF">MPNT_100077</name>
</gene>
<comment type="caution">
    <text evidence="11">The sequence shown here is derived from an EMBL/GenBank/DDBJ whole genome shotgun (WGS) entry which is preliminary data.</text>
</comment>
<dbReference type="EMBL" id="CAJNOB010000002">
    <property type="protein sequence ID" value="CAF0691531.1"/>
    <property type="molecule type" value="Genomic_DNA"/>
</dbReference>
<comment type="cofactor">
    <cofactor evidence="1 7 9">
        <name>pyridoxal 5'-phosphate</name>
        <dbReference type="ChEBI" id="CHEBI:597326"/>
    </cofactor>
</comment>
<sequence>MDLRSPLTSFLPKRLLLGPGPSNVAPSVLAAMASPLVSHLDPFFLKIMEEVQQMLRKVFQTSHEMTFPASGTGSAGMEFCFTNLIEPGDEVLICVNGLFGERMVDMASRLGAIVRRIEAPWGQPIDPTELESVLRERPFKLVAVVHAETSTGVRNPVETIGRLVHENGALFLVDTVTSLGGMEVNLDAWGVDAAFSGTQKCLSCPPGLAPVSLSPRAVEVAQNRKHPCPSWYLDLFLLRAYWGKERAYHHTAPVSSIYGLHEALRLVLEEGLPARWERHKQAHLRLCQGLEELGLEFASEKGHRLWQLNAVKVPEGVDEANVRKVLLERFGIEIGAGLGPLRGKIWRIGLMGENARISVVERLLEALGEILHKQS</sequence>
<dbReference type="PANTHER" id="PTHR21152">
    <property type="entry name" value="AMINOTRANSFERASE CLASS V"/>
    <property type="match status" value="1"/>
</dbReference>